<name>A0A7C4XU15_UNCW3</name>
<dbReference type="Pfam" id="PF01871">
    <property type="entry name" value="AMMECR1"/>
    <property type="match status" value="1"/>
</dbReference>
<dbReference type="HAMAP" id="MF_00645">
    <property type="entry name" value="AMMECR1"/>
    <property type="match status" value="1"/>
</dbReference>
<dbReference type="PROSITE" id="PS51112">
    <property type="entry name" value="AMMECR1"/>
    <property type="match status" value="1"/>
</dbReference>
<dbReference type="InterPro" id="IPR023472">
    <property type="entry name" value="Uncharacterised_MJ0810"/>
</dbReference>
<reference evidence="4" key="1">
    <citation type="journal article" date="2020" name="mSystems">
        <title>Genome- and Community-Level Interaction Insights into Carbon Utilization and Element Cycling Functions of Hydrothermarchaeota in Hydrothermal Sediment.</title>
        <authorList>
            <person name="Zhou Z."/>
            <person name="Liu Y."/>
            <person name="Xu W."/>
            <person name="Pan J."/>
            <person name="Luo Z.H."/>
            <person name="Li M."/>
        </authorList>
    </citation>
    <scope>NUCLEOTIDE SEQUENCE [LARGE SCALE GENOMIC DNA]</scope>
    <source>
        <strain evidence="4">SpSt-774</strain>
    </source>
</reference>
<comment type="caution">
    <text evidence="4">The sequence shown here is derived from an EMBL/GenBank/DDBJ whole genome shotgun (WGS) entry which is preliminary data.</text>
</comment>
<dbReference type="InterPro" id="IPR023473">
    <property type="entry name" value="AMMECR1"/>
</dbReference>
<dbReference type="PANTHER" id="PTHR11060">
    <property type="entry name" value="PROTEIN MEMO1"/>
    <property type="match status" value="1"/>
</dbReference>
<proteinExistence type="inferred from homology"/>
<evidence type="ECO:0000259" key="3">
    <source>
        <dbReference type="PROSITE" id="PS51112"/>
    </source>
</evidence>
<dbReference type="NCBIfam" id="TIGR04335">
    <property type="entry name" value="AmmeMemoSam_A"/>
    <property type="match status" value="1"/>
</dbReference>
<dbReference type="Pfam" id="PF01875">
    <property type="entry name" value="Memo"/>
    <property type="match status" value="1"/>
</dbReference>
<dbReference type="EMBL" id="DTGZ01000052">
    <property type="protein sequence ID" value="HGV97219.1"/>
    <property type="molecule type" value="Genomic_DNA"/>
</dbReference>
<dbReference type="Gene3D" id="3.40.830.10">
    <property type="entry name" value="LigB-like"/>
    <property type="match status" value="1"/>
</dbReference>
<dbReference type="Gene3D" id="3.30.1490.150">
    <property type="entry name" value="Hypothetical protein ph0010, domain 2"/>
    <property type="match status" value="1"/>
</dbReference>
<dbReference type="InterPro" id="IPR002737">
    <property type="entry name" value="MEMO1_fam"/>
</dbReference>
<dbReference type="InterPro" id="IPR036071">
    <property type="entry name" value="AMMECR1_dom_sf"/>
</dbReference>
<protein>
    <recommendedName>
        <fullName evidence="2">MEMO1 family protein ENV60_02855</fullName>
    </recommendedName>
</protein>
<accession>A0A7C4XU15</accession>
<dbReference type="SUPFAM" id="SSF143447">
    <property type="entry name" value="AMMECR1-like"/>
    <property type="match status" value="1"/>
</dbReference>
<sequence length="484" mass="54288">MRILKDFILIIFTGVLIMIQDCSAKEYRESIHAGSWYPGQEKDLRKTIQVFLENARTKIAGEVYGLISPHAGYMYSGPIAAFAYKAVLDKEYDDVIIIGPSHHHGFYGASIDKMRGRKTPLGIVEYDLELAERIIKENSKVLTYDPLAHSEEHSVEIQVPFLQTVLKKFKSVEIVMGTQDLKTCEVLSEAIFKAIKGKKVLLVASSDLSHYHSQKTAEELDNQVIDAVSKFAPELLYKRLSNDSCEACGGGPIITAMLVAKKMGADKAKILMYATSGNVTGDYSQVVGYLAAAFLKDGEEQKVGVDLGFTEEEKMKLKEIARKTIEAVVRGKKIPEFKDIPEKLKEPFGVFVTINKHGNLRGCIGHIYADQPLYISCQQMARAAALEDPRFNPVTEDELPELEIEISVLTPFERVKDIKEILIGRDGLIIRRGYYSGLLLPQVATEYGWDVIEFLEHTCEKAGLPRDAYKLKDTEIYRFSAQVF</sequence>
<dbReference type="InterPro" id="IPR002733">
    <property type="entry name" value="AMMECR1_domain"/>
</dbReference>
<feature type="domain" description="AMMECR1" evidence="3">
    <location>
        <begin position="312"/>
        <end position="484"/>
    </location>
</feature>
<dbReference type="CDD" id="cd07361">
    <property type="entry name" value="MEMO_like"/>
    <property type="match status" value="1"/>
</dbReference>
<gene>
    <name evidence="4" type="primary">amrB</name>
    <name evidence="4" type="ORF">ENV60_02855</name>
</gene>
<dbReference type="InterPro" id="IPR027623">
    <property type="entry name" value="AmmeMemoSam_A"/>
</dbReference>
<evidence type="ECO:0000256" key="1">
    <source>
        <dbReference type="ARBA" id="ARBA00006315"/>
    </source>
</evidence>
<dbReference type="NCBIfam" id="TIGR00296">
    <property type="entry name" value="TIGR00296 family protein"/>
    <property type="match status" value="1"/>
</dbReference>
<evidence type="ECO:0000313" key="4">
    <source>
        <dbReference type="EMBL" id="HGV97219.1"/>
    </source>
</evidence>
<dbReference type="Gene3D" id="3.30.700.20">
    <property type="entry name" value="Hypothetical protein ph0010, domain 1"/>
    <property type="match status" value="1"/>
</dbReference>
<dbReference type="InterPro" id="IPR027485">
    <property type="entry name" value="AMMECR1_N"/>
</dbReference>
<dbReference type="PANTHER" id="PTHR11060:SF0">
    <property type="entry name" value="PROTEIN MEMO1"/>
    <property type="match status" value="1"/>
</dbReference>
<dbReference type="HAMAP" id="MF_00055">
    <property type="entry name" value="MEMO1"/>
    <property type="match status" value="1"/>
</dbReference>
<dbReference type="AlphaFoldDB" id="A0A7C4XU15"/>
<organism evidence="4">
    <name type="scientific">candidate division WOR-3 bacterium</name>
    <dbReference type="NCBI Taxonomy" id="2052148"/>
    <lineage>
        <taxon>Bacteria</taxon>
        <taxon>Bacteria division WOR-3</taxon>
    </lineage>
</organism>
<evidence type="ECO:0000256" key="2">
    <source>
        <dbReference type="HAMAP-Rule" id="MF_00055"/>
    </source>
</evidence>
<dbReference type="NCBIfam" id="TIGR04336">
    <property type="entry name" value="AmmeMemoSam_B"/>
    <property type="match status" value="1"/>
</dbReference>
<comment type="similarity">
    <text evidence="1 2">Belongs to the MEMO1 family.</text>
</comment>